<feature type="region of interest" description="Disordered" evidence="1">
    <location>
        <begin position="25"/>
        <end position="206"/>
    </location>
</feature>
<dbReference type="EMBL" id="SMRT01000028">
    <property type="protein sequence ID" value="TDF91310.1"/>
    <property type="molecule type" value="Genomic_DNA"/>
</dbReference>
<feature type="compositionally biased region" description="Polar residues" evidence="1">
    <location>
        <begin position="153"/>
        <end position="164"/>
    </location>
</feature>
<name>A0A4R5KBF5_9BACL</name>
<dbReference type="OrthoDB" id="2535432at2"/>
<feature type="region of interest" description="Disordered" evidence="1">
    <location>
        <begin position="259"/>
        <end position="278"/>
    </location>
</feature>
<keyword evidence="3" id="KW-1185">Reference proteome</keyword>
<gene>
    <name evidence="2" type="ORF">E1757_32760</name>
</gene>
<dbReference type="Proteomes" id="UP000295636">
    <property type="component" value="Unassembled WGS sequence"/>
</dbReference>
<evidence type="ECO:0000256" key="1">
    <source>
        <dbReference type="SAM" id="MobiDB-lite"/>
    </source>
</evidence>
<comment type="caution">
    <text evidence="2">The sequence shown here is derived from an EMBL/GenBank/DDBJ whole genome shotgun (WGS) entry which is preliminary data.</text>
</comment>
<sequence>MFKSKKLSAQQKKELDEMSLTVIEEKGSGKIHWNANVGENPSSSFTDTDISSRPTGKRKSEYGGESLEDFAEGKVGTSGKHVTDKEDHQKKKRKKDPQLTRGHQQGYEDTITDPSQKERMILGSKKRQVFKSGGTSKIRTTDQEQEPLPSGKKPSTISPEQYDTGQHGRRTQIETPTRKVKGTYFEANKLTSDSGTTVGGKDIPGEKYYVTTSQDRKTKKAGKFDQYADVYEEKEDAGGWNDYFDKKKVDMDDVPQQKFYDSDEDMDYSDSEKVPQTPQYMPEFMQTTTFFSPTELELGRELGQSYQGYDDWIVSEELSNTTAGIQYQLSRTNFS</sequence>
<organism evidence="2 3">
    <name type="scientific">Paenibacillus piri</name>
    <dbReference type="NCBI Taxonomy" id="2547395"/>
    <lineage>
        <taxon>Bacteria</taxon>
        <taxon>Bacillati</taxon>
        <taxon>Bacillota</taxon>
        <taxon>Bacilli</taxon>
        <taxon>Bacillales</taxon>
        <taxon>Paenibacillaceae</taxon>
        <taxon>Paenibacillus</taxon>
    </lineage>
</organism>
<protein>
    <submittedName>
        <fullName evidence="2">Uncharacterized protein</fullName>
    </submittedName>
</protein>
<feature type="compositionally biased region" description="Polar residues" evidence="1">
    <location>
        <begin position="37"/>
        <end position="54"/>
    </location>
</feature>
<accession>A0A4R5KBF5</accession>
<dbReference type="RefSeq" id="WP_133236206.1">
    <property type="nucleotide sequence ID" value="NZ_SMRT01000028.1"/>
</dbReference>
<proteinExistence type="predicted"/>
<reference evidence="2 3" key="1">
    <citation type="submission" date="2019-03" db="EMBL/GenBank/DDBJ databases">
        <title>This is whole genome sequence of Paenibacillus sp MS74 strain.</title>
        <authorList>
            <person name="Trinh H.N."/>
        </authorList>
    </citation>
    <scope>NUCLEOTIDE SEQUENCE [LARGE SCALE GENOMIC DNA]</scope>
    <source>
        <strain evidence="2 3">MS74</strain>
    </source>
</reference>
<evidence type="ECO:0000313" key="2">
    <source>
        <dbReference type="EMBL" id="TDF91310.1"/>
    </source>
</evidence>
<evidence type="ECO:0000313" key="3">
    <source>
        <dbReference type="Proteomes" id="UP000295636"/>
    </source>
</evidence>
<dbReference type="AlphaFoldDB" id="A0A4R5KBF5"/>